<evidence type="ECO:0000313" key="3">
    <source>
        <dbReference type="Proteomes" id="UP001497457"/>
    </source>
</evidence>
<dbReference type="InterPro" id="IPR056016">
    <property type="entry name" value="DUF7595"/>
</dbReference>
<proteinExistence type="predicted"/>
<dbReference type="Proteomes" id="UP001497457">
    <property type="component" value="Chromosome 4rd"/>
</dbReference>
<dbReference type="Gene3D" id="1.20.1280.50">
    <property type="match status" value="1"/>
</dbReference>
<dbReference type="PANTHER" id="PTHR36140">
    <property type="entry name" value="F-BOX DOMAIN-CONTAINING PROTEIN-RELATED"/>
    <property type="match status" value="1"/>
</dbReference>
<dbReference type="Pfam" id="PF24523">
    <property type="entry name" value="DUF7595"/>
    <property type="match status" value="1"/>
</dbReference>
<sequence>MAPPRRSASPPAPHTTRTGWLSRYRRPARNRSGGECAAVDPLAAMPDDLLYDAIFSRVFSDAAAVARCAGVCRRWSRVVAAREAAISRALPPPNDNEFLPHLALGFFHGGSHDDGSHRRRRLLAPAAQQPDPCFVPTASGSALLGSLSPRLPVGGGAAGLFHYARPVASRRGRVVLELLSKARADGIALAVCNPMTGDVAVLPPLAGDDYPGHDYTCAVLTADDLDGDAPPGFFSLVLVYNRRGFTALRCYASGAAGRWGPEARKPGAQISGHVLRGLGPAVVLRRVAYWPIIDAAALAARLNFAGGGAAVVDDVRVLPYRLRTSIPDWNLLGTTPDGKLSYVSAAVVGDDLGFLVETLEPAGGVSTAAGGVWATADDIVLTQFTMSTTTELKLRWLGERSGTLLFTVGRRGGGGNSGAFALNLGTRSVEKLADGVECNSWRNMFGYEMDSTALLASITARFNSTDDKRTAG</sequence>
<feature type="domain" description="DUF7595" evidence="1">
    <location>
        <begin position="156"/>
        <end position="458"/>
    </location>
</feature>
<reference evidence="2 3" key="2">
    <citation type="submission" date="2024-10" db="EMBL/GenBank/DDBJ databases">
        <authorList>
            <person name="Ryan C."/>
        </authorList>
    </citation>
    <scope>NUCLEOTIDE SEQUENCE [LARGE SCALE GENOMIC DNA]</scope>
</reference>
<dbReference type="AlphaFoldDB" id="A0ABC9EPB1"/>
<gene>
    <name evidence="2" type="ORF">URODEC1_LOCUS97330</name>
</gene>
<name>A0ABC9EPB1_9POAL</name>
<organism evidence="2 3">
    <name type="scientific">Urochloa decumbens</name>
    <dbReference type="NCBI Taxonomy" id="240449"/>
    <lineage>
        <taxon>Eukaryota</taxon>
        <taxon>Viridiplantae</taxon>
        <taxon>Streptophyta</taxon>
        <taxon>Embryophyta</taxon>
        <taxon>Tracheophyta</taxon>
        <taxon>Spermatophyta</taxon>
        <taxon>Magnoliopsida</taxon>
        <taxon>Liliopsida</taxon>
        <taxon>Poales</taxon>
        <taxon>Poaceae</taxon>
        <taxon>PACMAD clade</taxon>
        <taxon>Panicoideae</taxon>
        <taxon>Panicodae</taxon>
        <taxon>Paniceae</taxon>
        <taxon>Melinidinae</taxon>
        <taxon>Urochloa</taxon>
    </lineage>
</organism>
<evidence type="ECO:0000313" key="2">
    <source>
        <dbReference type="EMBL" id="CAL5060749.1"/>
    </source>
</evidence>
<protein>
    <recommendedName>
        <fullName evidence="1">DUF7595 domain-containing protein</fullName>
    </recommendedName>
</protein>
<dbReference type="EMBL" id="OZ075114">
    <property type="protein sequence ID" value="CAL5060749.1"/>
    <property type="molecule type" value="Genomic_DNA"/>
</dbReference>
<keyword evidence="3" id="KW-1185">Reference proteome</keyword>
<dbReference type="InterPro" id="IPR036047">
    <property type="entry name" value="F-box-like_dom_sf"/>
</dbReference>
<dbReference type="SUPFAM" id="SSF81383">
    <property type="entry name" value="F-box domain"/>
    <property type="match status" value="1"/>
</dbReference>
<dbReference type="PANTHER" id="PTHR36140:SF7">
    <property type="entry name" value="F-BOX DOMAIN-CONTAINING PROTEIN"/>
    <property type="match status" value="1"/>
</dbReference>
<evidence type="ECO:0000259" key="1">
    <source>
        <dbReference type="Pfam" id="PF24523"/>
    </source>
</evidence>
<accession>A0ABC9EPB1</accession>
<reference evidence="3" key="1">
    <citation type="submission" date="2024-06" db="EMBL/GenBank/DDBJ databases">
        <authorList>
            <person name="Ryan C."/>
        </authorList>
    </citation>
    <scope>NUCLEOTIDE SEQUENCE [LARGE SCALE GENOMIC DNA]</scope>
</reference>